<organism evidence="2">
    <name type="scientific">Pyrodinium bahamense</name>
    <dbReference type="NCBI Taxonomy" id="73915"/>
    <lineage>
        <taxon>Eukaryota</taxon>
        <taxon>Sar</taxon>
        <taxon>Alveolata</taxon>
        <taxon>Dinophyceae</taxon>
        <taxon>Gonyaulacales</taxon>
        <taxon>Pyrocystaceae</taxon>
        <taxon>Pyrodinium</taxon>
    </lineage>
</organism>
<keyword evidence="1" id="KW-0732">Signal</keyword>
<proteinExistence type="predicted"/>
<feature type="chain" id="PRO_5031427510" description="Pherophorin domain-containing protein" evidence="1">
    <location>
        <begin position="24"/>
        <end position="392"/>
    </location>
</feature>
<evidence type="ECO:0000256" key="1">
    <source>
        <dbReference type="SAM" id="SignalP"/>
    </source>
</evidence>
<evidence type="ECO:0000313" key="2">
    <source>
        <dbReference type="EMBL" id="CAD8347771.1"/>
    </source>
</evidence>
<dbReference type="EMBL" id="HBEG01005868">
    <property type="protein sequence ID" value="CAD8347771.1"/>
    <property type="molecule type" value="Transcribed_RNA"/>
</dbReference>
<evidence type="ECO:0008006" key="3">
    <source>
        <dbReference type="Google" id="ProtNLM"/>
    </source>
</evidence>
<name>A0A7R9ZYJ9_9DINO</name>
<protein>
    <recommendedName>
        <fullName evidence="3">Pherophorin domain-containing protein</fullName>
    </recommendedName>
</protein>
<gene>
    <name evidence="2" type="ORF">PBAH0796_LOCUS3510</name>
</gene>
<accession>A0A7R9ZYJ9</accession>
<feature type="signal peptide" evidence="1">
    <location>
        <begin position="1"/>
        <end position="23"/>
    </location>
</feature>
<dbReference type="AlphaFoldDB" id="A0A7R9ZYJ9"/>
<sequence>MAKRCLLSAVLGLAAMRLPLTAGSSVFSRLEAGPVCWDYRIPDVASKDECFGVAASTLGLSGAIKLQINGLSFSGCAFNSAANLLIFSESSAVTAQTSVGMPTLQFICNGIPTTTTTFTRTESTATTTTTSGLFTKLQPGSSCWDQGIPDVDSEEACFDVSVHYVGLPSVRTMRLDNIGFSGCVYNNAANILMYGLSIGVSSESSMKLPSFQYVCHGLPATSLATSSTSSATAMANQVASTTTSSTATASSTTTTTVTTTTTTTMTTTTTTSATTTMTTTTVTTRTMTTTTLSTSTRTAVYTKLEGGAKCVDYQMAGVDSKEACFSMAAHSIGLGSVLQMELDGIGFTGCIYNTVANILMYGTTNGVTPETTLTMPNFEYVCYGMPSFLILP</sequence>
<reference evidence="2" key="1">
    <citation type="submission" date="2021-01" db="EMBL/GenBank/DDBJ databases">
        <authorList>
            <person name="Corre E."/>
            <person name="Pelletier E."/>
            <person name="Niang G."/>
            <person name="Scheremetjew M."/>
            <person name="Finn R."/>
            <person name="Kale V."/>
            <person name="Holt S."/>
            <person name="Cochrane G."/>
            <person name="Meng A."/>
            <person name="Brown T."/>
            <person name="Cohen L."/>
        </authorList>
    </citation>
    <scope>NUCLEOTIDE SEQUENCE</scope>
    <source>
        <strain evidence="2">Pbaha01</strain>
    </source>
</reference>